<proteinExistence type="predicted"/>
<organism evidence="1 2">
    <name type="scientific">Brachionus calyciflorus</name>
    <dbReference type="NCBI Taxonomy" id="104777"/>
    <lineage>
        <taxon>Eukaryota</taxon>
        <taxon>Metazoa</taxon>
        <taxon>Spiralia</taxon>
        <taxon>Gnathifera</taxon>
        <taxon>Rotifera</taxon>
        <taxon>Eurotatoria</taxon>
        <taxon>Monogononta</taxon>
        <taxon>Pseudotrocha</taxon>
        <taxon>Ploima</taxon>
        <taxon>Brachionidae</taxon>
        <taxon>Brachionus</taxon>
    </lineage>
</organism>
<sequence length="309" mass="36160">MKQTAFNIAKLTKITTQVFIEQNIDPIKFPKLSRSDDNVWSKISENYFGIKSHANALIIFTWYRRNTQNFAKNVEIEIENSLKADPLKCDTENFENIEIIFTKSDFNRFKVSGTERKRLLVDFEEAINIKLSQQGFNCYFRNNYNWFKKENDSKKKEIWSGLYTCIEPSCSNFIKTSILDRNKENITVFVLYSGINDHEKINKKLRVSGIERKKLGIRLKADGVLNTLYEMNYNKSSKVQLKTLQKIKNELDNKFRLSRDLIFDLKATKILSENIGISTNSEFKGFVHNICLDPYGFLLMSDIQVIFKN</sequence>
<accession>A0A814L6S8</accession>
<evidence type="ECO:0000313" key="1">
    <source>
        <dbReference type="EMBL" id="CAF1061763.1"/>
    </source>
</evidence>
<dbReference type="Proteomes" id="UP000663879">
    <property type="component" value="Unassembled WGS sequence"/>
</dbReference>
<dbReference type="AlphaFoldDB" id="A0A814L6S8"/>
<dbReference type="OrthoDB" id="10488736at2759"/>
<keyword evidence="2" id="KW-1185">Reference proteome</keyword>
<protein>
    <submittedName>
        <fullName evidence="1">Uncharacterized protein</fullName>
    </submittedName>
</protein>
<gene>
    <name evidence="1" type="ORF">OXX778_LOCUS19317</name>
</gene>
<name>A0A814L6S8_9BILA</name>
<comment type="caution">
    <text evidence="1">The sequence shown here is derived from an EMBL/GenBank/DDBJ whole genome shotgun (WGS) entry which is preliminary data.</text>
</comment>
<evidence type="ECO:0000313" key="2">
    <source>
        <dbReference type="Proteomes" id="UP000663879"/>
    </source>
</evidence>
<dbReference type="EMBL" id="CAJNOC010005776">
    <property type="protein sequence ID" value="CAF1061763.1"/>
    <property type="molecule type" value="Genomic_DNA"/>
</dbReference>
<reference evidence="1" key="1">
    <citation type="submission" date="2021-02" db="EMBL/GenBank/DDBJ databases">
        <authorList>
            <person name="Nowell W R."/>
        </authorList>
    </citation>
    <scope>NUCLEOTIDE SEQUENCE</scope>
    <source>
        <strain evidence="1">Ploen Becks lab</strain>
    </source>
</reference>